<dbReference type="GO" id="GO:0032259">
    <property type="term" value="P:methylation"/>
    <property type="evidence" value="ECO:0007669"/>
    <property type="project" value="UniProtKB-KW"/>
</dbReference>
<dbReference type="GO" id="GO:0008757">
    <property type="term" value="F:S-adenosylmethionine-dependent methyltransferase activity"/>
    <property type="evidence" value="ECO:0007669"/>
    <property type="project" value="InterPro"/>
</dbReference>
<dbReference type="PANTHER" id="PTHR42912">
    <property type="entry name" value="METHYLTRANSFERASE"/>
    <property type="match status" value="1"/>
</dbReference>
<dbReference type="InterPro" id="IPR050508">
    <property type="entry name" value="Methyltransf_Superfamily"/>
</dbReference>
<dbReference type="AlphaFoldDB" id="A0A3A6QCU6"/>
<name>A0A3A6QCU6_9VIBR</name>
<protein>
    <submittedName>
        <fullName evidence="2">Class I SAM-dependent methyltransferase</fullName>
    </submittedName>
</protein>
<dbReference type="InterPro" id="IPR013216">
    <property type="entry name" value="Methyltransf_11"/>
</dbReference>
<feature type="domain" description="Methyltransferase type 11" evidence="1">
    <location>
        <begin position="43"/>
        <end position="138"/>
    </location>
</feature>
<dbReference type="Proteomes" id="UP000273252">
    <property type="component" value="Unassembled WGS sequence"/>
</dbReference>
<keyword evidence="2" id="KW-0808">Transferase</keyword>
<dbReference type="PANTHER" id="PTHR42912:SF93">
    <property type="entry name" value="N6-ADENOSINE-METHYLTRANSFERASE TMT1A"/>
    <property type="match status" value="1"/>
</dbReference>
<keyword evidence="2" id="KW-0489">Methyltransferase</keyword>
<dbReference type="SUPFAM" id="SSF53335">
    <property type="entry name" value="S-adenosyl-L-methionine-dependent methyltransferases"/>
    <property type="match status" value="1"/>
</dbReference>
<dbReference type="Gene3D" id="3.40.50.150">
    <property type="entry name" value="Vaccinia Virus protein VP39"/>
    <property type="match status" value="1"/>
</dbReference>
<evidence type="ECO:0000259" key="1">
    <source>
        <dbReference type="Pfam" id="PF08241"/>
    </source>
</evidence>
<dbReference type="RefSeq" id="WP_120035230.1">
    <property type="nucleotide sequence ID" value="NZ_QVMU01000035.1"/>
</dbReference>
<evidence type="ECO:0000313" key="3">
    <source>
        <dbReference type="Proteomes" id="UP000273252"/>
    </source>
</evidence>
<reference evidence="2 3" key="1">
    <citation type="submission" date="2018-08" db="EMBL/GenBank/DDBJ databases">
        <title>Vibrio isolated from the Eastern China Marginal Seas.</title>
        <authorList>
            <person name="Li Y."/>
        </authorList>
    </citation>
    <scope>NUCLEOTIDE SEQUENCE [LARGE SCALE GENOMIC DNA]</scope>
    <source>
        <strain evidence="2 3">BEI233</strain>
    </source>
</reference>
<dbReference type="EMBL" id="QVMU01000035">
    <property type="protein sequence ID" value="RJX65321.1"/>
    <property type="molecule type" value="Genomic_DNA"/>
</dbReference>
<proteinExistence type="predicted"/>
<organism evidence="2 3">
    <name type="scientific">Vibrio sinensis</name>
    <dbReference type="NCBI Taxonomy" id="2302434"/>
    <lineage>
        <taxon>Bacteria</taxon>
        <taxon>Pseudomonadati</taxon>
        <taxon>Pseudomonadota</taxon>
        <taxon>Gammaproteobacteria</taxon>
        <taxon>Vibrionales</taxon>
        <taxon>Vibrionaceae</taxon>
        <taxon>Vibrio</taxon>
    </lineage>
</organism>
<accession>A0A3A6QCU6</accession>
<sequence length="233" mass="26132">MSEMYSKYAQQYDLAAQDNIYNAYLERPSLQALMGSVQGLKVLDLGCGSGIHAEYLISNGAADVTCVDVSPEMVAIVQQKLGDRVNSYTQDISIGLPKEESDSIDLIICPLVLHYIEELNPLFQEVARVLKPNGVMVFSTHHPFADFECSKSRNYFERELIHESWNTIGTPVNVTFYRRSLTEIMNAITMSSLVITQLSEGQVLEQAKLISLDTYLHLANNPNFIFVKCQKLA</sequence>
<dbReference type="InterPro" id="IPR029063">
    <property type="entry name" value="SAM-dependent_MTases_sf"/>
</dbReference>
<gene>
    <name evidence="2" type="ORF">DZ860_21815</name>
</gene>
<dbReference type="CDD" id="cd02440">
    <property type="entry name" value="AdoMet_MTases"/>
    <property type="match status" value="1"/>
</dbReference>
<comment type="caution">
    <text evidence="2">The sequence shown here is derived from an EMBL/GenBank/DDBJ whole genome shotgun (WGS) entry which is preliminary data.</text>
</comment>
<evidence type="ECO:0000313" key="2">
    <source>
        <dbReference type="EMBL" id="RJX65321.1"/>
    </source>
</evidence>
<dbReference type="OrthoDB" id="9791837at2"/>
<dbReference type="Pfam" id="PF08241">
    <property type="entry name" value="Methyltransf_11"/>
    <property type="match status" value="1"/>
</dbReference>
<keyword evidence="3" id="KW-1185">Reference proteome</keyword>